<dbReference type="PANTHER" id="PTHR32093:SF160">
    <property type="entry name" value="OS01G0180000 PROTEIN"/>
    <property type="match status" value="1"/>
</dbReference>
<sequence>MASSQDNFGNSPASVVILVHNSFGECLPARVANMFGTLNKIMLINNGLTSCFPQEIGLLRELTVLDVSFNELAGPLPPEVALMRKLEQLDVAHNRLTGAIPPGICELPRLKNFTFTYNFFTGEPPSCMRVVPRDGDRSNCLPNRPAQWTS</sequence>
<dbReference type="InterPro" id="IPR032675">
    <property type="entry name" value="LRR_dom_sf"/>
</dbReference>
<dbReference type="Gene3D" id="3.80.10.10">
    <property type="entry name" value="Ribonuclease Inhibitor"/>
    <property type="match status" value="1"/>
</dbReference>
<name>A0A1E5W5L0_9POAL</name>
<evidence type="ECO:0000256" key="4">
    <source>
        <dbReference type="ARBA" id="ARBA00022729"/>
    </source>
</evidence>
<keyword evidence="8" id="KW-1185">Reference proteome</keyword>
<evidence type="ECO:0000256" key="2">
    <source>
        <dbReference type="ARBA" id="ARBA00022525"/>
    </source>
</evidence>
<keyword evidence="3" id="KW-0433">Leucine-rich repeat</keyword>
<keyword evidence="2" id="KW-0964">Secreted</keyword>
<dbReference type="EMBL" id="LWDX02020530">
    <property type="protein sequence ID" value="OEL32699.1"/>
    <property type="molecule type" value="Genomic_DNA"/>
</dbReference>
<dbReference type="InterPro" id="IPR001611">
    <property type="entry name" value="Leu-rich_rpt"/>
</dbReference>
<evidence type="ECO:0000313" key="7">
    <source>
        <dbReference type="EMBL" id="OEL32699.1"/>
    </source>
</evidence>
<evidence type="ECO:0000313" key="8">
    <source>
        <dbReference type="Proteomes" id="UP000095767"/>
    </source>
</evidence>
<organism evidence="7 8">
    <name type="scientific">Dichanthelium oligosanthes</name>
    <dbReference type="NCBI Taxonomy" id="888268"/>
    <lineage>
        <taxon>Eukaryota</taxon>
        <taxon>Viridiplantae</taxon>
        <taxon>Streptophyta</taxon>
        <taxon>Embryophyta</taxon>
        <taxon>Tracheophyta</taxon>
        <taxon>Spermatophyta</taxon>
        <taxon>Magnoliopsida</taxon>
        <taxon>Liliopsida</taxon>
        <taxon>Poales</taxon>
        <taxon>Poaceae</taxon>
        <taxon>PACMAD clade</taxon>
        <taxon>Panicoideae</taxon>
        <taxon>Panicodae</taxon>
        <taxon>Paniceae</taxon>
        <taxon>Dichantheliinae</taxon>
        <taxon>Dichanthelium</taxon>
    </lineage>
</organism>
<dbReference type="OrthoDB" id="616005at2759"/>
<dbReference type="STRING" id="888268.A0A1E5W5L0"/>
<keyword evidence="4" id="KW-0732">Signal</keyword>
<dbReference type="FunFam" id="3.80.10.10:FF:000041">
    <property type="entry name" value="LRR receptor-like serine/threonine-protein kinase ERECTA"/>
    <property type="match status" value="1"/>
</dbReference>
<protein>
    <submittedName>
        <fullName evidence="7">Leucine-rich repeat extensin-like protein 4</fullName>
    </submittedName>
</protein>
<dbReference type="Proteomes" id="UP000095767">
    <property type="component" value="Unassembled WGS sequence"/>
</dbReference>
<dbReference type="InterPro" id="IPR051582">
    <property type="entry name" value="LRR_extensin-like_regulator"/>
</dbReference>
<evidence type="ECO:0000256" key="1">
    <source>
        <dbReference type="ARBA" id="ARBA00004613"/>
    </source>
</evidence>
<keyword evidence="6" id="KW-0325">Glycoprotein</keyword>
<keyword evidence="5" id="KW-0677">Repeat</keyword>
<evidence type="ECO:0000256" key="5">
    <source>
        <dbReference type="ARBA" id="ARBA00022737"/>
    </source>
</evidence>
<dbReference type="AlphaFoldDB" id="A0A1E5W5L0"/>
<dbReference type="GO" id="GO:0005576">
    <property type="term" value="C:extracellular region"/>
    <property type="evidence" value="ECO:0007669"/>
    <property type="project" value="UniProtKB-SubCell"/>
</dbReference>
<dbReference type="Pfam" id="PF00560">
    <property type="entry name" value="LRR_1"/>
    <property type="match status" value="2"/>
</dbReference>
<gene>
    <name evidence="7" type="ORF">BAE44_0006282</name>
</gene>
<comment type="caution">
    <text evidence="7">The sequence shown here is derived from an EMBL/GenBank/DDBJ whole genome shotgun (WGS) entry which is preliminary data.</text>
</comment>
<accession>A0A1E5W5L0</accession>
<dbReference type="SUPFAM" id="SSF52058">
    <property type="entry name" value="L domain-like"/>
    <property type="match status" value="1"/>
</dbReference>
<dbReference type="PANTHER" id="PTHR32093">
    <property type="entry name" value="LEUCINE-RICH REPEAT EXTENSIN-LIKE PROTEIN 3-RELATED"/>
    <property type="match status" value="1"/>
</dbReference>
<reference evidence="7 8" key="1">
    <citation type="submission" date="2016-09" db="EMBL/GenBank/DDBJ databases">
        <title>The draft genome of Dichanthelium oligosanthes: A C3 panicoid grass species.</title>
        <authorList>
            <person name="Studer A.J."/>
            <person name="Schnable J.C."/>
            <person name="Brutnell T.P."/>
        </authorList>
    </citation>
    <scope>NUCLEOTIDE SEQUENCE [LARGE SCALE GENOMIC DNA]</scope>
    <source>
        <strain evidence="8">cv. Kellogg 1175</strain>
        <tissue evidence="7">Leaf</tissue>
    </source>
</reference>
<evidence type="ECO:0000256" key="3">
    <source>
        <dbReference type="ARBA" id="ARBA00022614"/>
    </source>
</evidence>
<proteinExistence type="predicted"/>
<comment type="subcellular location">
    <subcellularLocation>
        <location evidence="1">Secreted</location>
    </subcellularLocation>
</comment>
<evidence type="ECO:0000256" key="6">
    <source>
        <dbReference type="ARBA" id="ARBA00023180"/>
    </source>
</evidence>